<dbReference type="SUPFAM" id="SSF63829">
    <property type="entry name" value="Calcium-dependent phosphotriesterase"/>
    <property type="match status" value="1"/>
</dbReference>
<dbReference type="PANTHER" id="PTHR10680:SF38">
    <property type="entry name" value="BLL1368 PROTEIN"/>
    <property type="match status" value="1"/>
</dbReference>
<reference evidence="4" key="1">
    <citation type="submission" date="2018-05" db="EMBL/GenBank/DDBJ databases">
        <authorList>
            <person name="Lanie J.A."/>
            <person name="Ng W.-L."/>
            <person name="Kazmierczak K.M."/>
            <person name="Andrzejewski T.M."/>
            <person name="Davidsen T.M."/>
            <person name="Wayne K.J."/>
            <person name="Tettelin H."/>
            <person name="Glass J.I."/>
            <person name="Rusch D."/>
            <person name="Podicherti R."/>
            <person name="Tsui H.-C.T."/>
            <person name="Winkler M.E."/>
        </authorList>
    </citation>
    <scope>NUCLEOTIDE SEQUENCE</scope>
</reference>
<dbReference type="PROSITE" id="PS51125">
    <property type="entry name" value="NHL"/>
    <property type="match status" value="1"/>
</dbReference>
<organism evidence="4">
    <name type="scientific">marine metagenome</name>
    <dbReference type="NCBI Taxonomy" id="408172"/>
    <lineage>
        <taxon>unclassified sequences</taxon>
        <taxon>metagenomes</taxon>
        <taxon>ecological metagenomes</taxon>
    </lineage>
</organism>
<dbReference type="Gene3D" id="2.120.10.30">
    <property type="entry name" value="TolB, C-terminal domain"/>
    <property type="match status" value="1"/>
</dbReference>
<keyword evidence="3" id="KW-0325">Glycoprotein</keyword>
<dbReference type="PANTHER" id="PTHR10680">
    <property type="entry name" value="PEPTIDYL-GLYCINE ALPHA-AMIDATING MONOOXYGENASE"/>
    <property type="match status" value="1"/>
</dbReference>
<sequence>MEVFVLNSKKTFTVIATIGMSILSGCQEPSNSSQNITKGGDDRTGEYEAVENWWKPAPDHDDPWTWGQVSGVAVDTPDRIIVGIWGDRDAEGAEREEGTNYLVVVDGNGNITERWMQWDSIFNKPHQIYISPYDPDRHVWVVERGGGRGVNMQILKFTNDGNELVMRLVDYDHPTTRAEARANPNPGPYSYGDPAVMAFLPDGSFYVGDGYWNSRIIKYNSNGEYIDEWGELGNGPGQFDLVHGVAVDKDRRVYVGDRTNNRIQIFTENGEYIDEWPNVSDPVGVFIDENESVWVISASLNRILKYNKQGELQYYLGAYGGTRGGFVGGLSRPHQIDVDQQGNLYIASWDGGWMDKYVPKPNADQSKLIGKPLLLDR</sequence>
<dbReference type="InterPro" id="IPR001258">
    <property type="entry name" value="NHL_repeat"/>
</dbReference>
<evidence type="ECO:0008006" key="5">
    <source>
        <dbReference type="Google" id="ProtNLM"/>
    </source>
</evidence>
<protein>
    <recommendedName>
        <fullName evidence="5">SMP-30/Gluconolactonase/LRE-like region domain-containing protein</fullName>
    </recommendedName>
</protein>
<dbReference type="EMBL" id="UINC01053721">
    <property type="protein sequence ID" value="SVB70590.1"/>
    <property type="molecule type" value="Genomic_DNA"/>
</dbReference>
<dbReference type="InterPro" id="IPR011042">
    <property type="entry name" value="6-blade_b-propeller_TolB-like"/>
</dbReference>
<gene>
    <name evidence="4" type="ORF">METZ01_LOCUS223444</name>
</gene>
<evidence type="ECO:0000256" key="3">
    <source>
        <dbReference type="ARBA" id="ARBA00023180"/>
    </source>
</evidence>
<dbReference type="Gene3D" id="2.40.10.500">
    <property type="match status" value="1"/>
</dbReference>
<keyword evidence="1" id="KW-0732">Signal</keyword>
<proteinExistence type="predicted"/>
<accession>A0A382G5P5</accession>
<dbReference type="AlphaFoldDB" id="A0A382G5P5"/>
<evidence type="ECO:0000256" key="2">
    <source>
        <dbReference type="ARBA" id="ARBA00022737"/>
    </source>
</evidence>
<name>A0A382G5P5_9ZZZZ</name>
<evidence type="ECO:0000256" key="1">
    <source>
        <dbReference type="ARBA" id="ARBA00022729"/>
    </source>
</evidence>
<dbReference type="Pfam" id="PF01436">
    <property type="entry name" value="NHL"/>
    <property type="match status" value="1"/>
</dbReference>
<evidence type="ECO:0000313" key="4">
    <source>
        <dbReference type="EMBL" id="SVB70590.1"/>
    </source>
</evidence>
<keyword evidence="2" id="KW-0677">Repeat</keyword>